<feature type="compositionally biased region" description="Polar residues" evidence="1">
    <location>
        <begin position="33"/>
        <end position="44"/>
    </location>
</feature>
<dbReference type="OrthoDB" id="4314727at2"/>
<evidence type="ECO:0000256" key="1">
    <source>
        <dbReference type="SAM" id="MobiDB-lite"/>
    </source>
</evidence>
<proteinExistence type="predicted"/>
<protein>
    <submittedName>
        <fullName evidence="2">Uncharacterized protein</fullName>
    </submittedName>
</protein>
<evidence type="ECO:0000313" key="2">
    <source>
        <dbReference type="EMBL" id="REF00353.1"/>
    </source>
</evidence>
<gene>
    <name evidence="2" type="ORF">DFJ69_5885</name>
</gene>
<feature type="region of interest" description="Disordered" evidence="1">
    <location>
        <begin position="21"/>
        <end position="46"/>
    </location>
</feature>
<dbReference type="AlphaFoldDB" id="A0A3D9SWL9"/>
<dbReference type="EMBL" id="QTTT01000001">
    <property type="protein sequence ID" value="REF00353.1"/>
    <property type="molecule type" value="Genomic_DNA"/>
</dbReference>
<reference evidence="2 3" key="1">
    <citation type="submission" date="2018-08" db="EMBL/GenBank/DDBJ databases">
        <title>Sequencing the genomes of 1000 actinobacteria strains.</title>
        <authorList>
            <person name="Klenk H.-P."/>
        </authorList>
    </citation>
    <scope>NUCLEOTIDE SEQUENCE [LARGE SCALE GENOMIC DNA]</scope>
    <source>
        <strain evidence="2 3">DSM 43927</strain>
    </source>
</reference>
<dbReference type="RefSeq" id="WP_116025515.1">
    <property type="nucleotide sequence ID" value="NZ_QTTT01000001.1"/>
</dbReference>
<dbReference type="Proteomes" id="UP000256661">
    <property type="component" value="Unassembled WGS sequence"/>
</dbReference>
<organism evidence="2 3">
    <name type="scientific">Thermomonospora umbrina</name>
    <dbReference type="NCBI Taxonomy" id="111806"/>
    <lineage>
        <taxon>Bacteria</taxon>
        <taxon>Bacillati</taxon>
        <taxon>Actinomycetota</taxon>
        <taxon>Actinomycetes</taxon>
        <taxon>Streptosporangiales</taxon>
        <taxon>Thermomonosporaceae</taxon>
        <taxon>Thermomonospora</taxon>
    </lineage>
</organism>
<keyword evidence="3" id="KW-1185">Reference proteome</keyword>
<evidence type="ECO:0000313" key="3">
    <source>
        <dbReference type="Proteomes" id="UP000256661"/>
    </source>
</evidence>
<sequence>MTAAANGATEFHYVITIQIQDGPATGPEPGSRRSGTTPAIQSASGVVDVTGKTREQMFAQVISALKTKHSFTTWSLVFWSLEPNRLPGGAL</sequence>
<comment type="caution">
    <text evidence="2">The sequence shown here is derived from an EMBL/GenBank/DDBJ whole genome shotgun (WGS) entry which is preliminary data.</text>
</comment>
<name>A0A3D9SWL9_9ACTN</name>
<accession>A0A3D9SWL9</accession>